<reference evidence="2" key="1">
    <citation type="submission" date="2023-06" db="EMBL/GenBank/DDBJ databases">
        <authorList>
            <person name="Zeman M."/>
            <person name="Kubasova T."/>
            <person name="Jahodarova E."/>
            <person name="Nykrynova M."/>
            <person name="Rychlik I."/>
        </authorList>
    </citation>
    <scope>NUCLEOTIDE SEQUENCE</scope>
    <source>
        <strain evidence="2">ET15</strain>
        <strain evidence="1">ET37</strain>
    </source>
</reference>
<evidence type="ECO:0000313" key="2">
    <source>
        <dbReference type="EMBL" id="MDN0026222.1"/>
    </source>
</evidence>
<dbReference type="RefSeq" id="WP_087278158.1">
    <property type="nucleotide sequence ID" value="NZ_JAUEIE010000005.1"/>
</dbReference>
<sequence length="147" mass="17083">MEKELGQEYKNPIQREAFLKDNCDACEQKGYMKPYSPEELQGHKERHTNLSIEIDKIEDEKKVAMETFKGQLKPLREECKQLLKNIKAKAEYVTETCYRFTDQETKETGYYNKDGKLIESRPATADELQPTIFGVVRNLNPKTGTDN</sequence>
<dbReference type="Proteomes" id="UP001168478">
    <property type="component" value="Unassembled WGS sequence"/>
</dbReference>
<dbReference type="EMBL" id="JAUEIF010000014">
    <property type="protein sequence ID" value="MDN0026222.1"/>
    <property type="molecule type" value="Genomic_DNA"/>
</dbReference>
<gene>
    <name evidence="1" type="ORF">QVN81_06845</name>
    <name evidence="2" type="ORF">QVN84_11955</name>
</gene>
<dbReference type="AlphaFoldDB" id="A0AAW7JLB1"/>
<evidence type="ECO:0000313" key="3">
    <source>
        <dbReference type="Proteomes" id="UP001167831"/>
    </source>
</evidence>
<dbReference type="Proteomes" id="UP001167831">
    <property type="component" value="Unassembled WGS sequence"/>
</dbReference>
<dbReference type="EMBL" id="JAUEIE010000005">
    <property type="protein sequence ID" value="MDN0022742.1"/>
    <property type="molecule type" value="Genomic_DNA"/>
</dbReference>
<comment type="caution">
    <text evidence="2">The sequence shown here is derived from an EMBL/GenBank/DDBJ whole genome shotgun (WGS) entry which is preliminary data.</text>
</comment>
<name>A0AAW7JLB1_9BACT</name>
<protein>
    <submittedName>
        <fullName evidence="2">Uncharacterized protein</fullName>
    </submittedName>
</protein>
<accession>A0AAW7JLB1</accession>
<evidence type="ECO:0000313" key="4">
    <source>
        <dbReference type="Proteomes" id="UP001168478"/>
    </source>
</evidence>
<keyword evidence="3" id="KW-1185">Reference proteome</keyword>
<evidence type="ECO:0000313" key="1">
    <source>
        <dbReference type="EMBL" id="MDN0022742.1"/>
    </source>
</evidence>
<reference evidence="2" key="2">
    <citation type="submission" date="2023-08" db="EMBL/GenBank/DDBJ databases">
        <title>Identification and characterization of horizontal gene transfer across gut microbiota members of farm animals based on homology search.</title>
        <authorList>
            <person name="Schwarzerova J."/>
            <person name="Nykrynova M."/>
            <person name="Jureckova K."/>
            <person name="Cejkova D."/>
            <person name="Rychlik I."/>
        </authorList>
    </citation>
    <scope>NUCLEOTIDE SEQUENCE</scope>
    <source>
        <strain evidence="2">ET15</strain>
        <strain evidence="1">ET37</strain>
    </source>
</reference>
<proteinExistence type="predicted"/>
<organism evidence="2 4">
    <name type="scientific">Leyella lascolaii</name>
    <dbReference type="NCBI Taxonomy" id="1776379"/>
    <lineage>
        <taxon>Bacteria</taxon>
        <taxon>Pseudomonadati</taxon>
        <taxon>Bacteroidota</taxon>
        <taxon>Bacteroidia</taxon>
        <taxon>Bacteroidales</taxon>
        <taxon>Prevotellaceae</taxon>
        <taxon>Leyella</taxon>
    </lineage>
</organism>